<accession>M3VBJ7</accession>
<reference evidence="3 4" key="1">
    <citation type="submission" date="2013-02" db="EMBL/GenBank/DDBJ databases">
        <title>Whole genome shotgun sequence of Gordonia malaquae NBRC 108250.</title>
        <authorList>
            <person name="Yoshida I."/>
            <person name="Hosoyama A."/>
            <person name="Tsuchikane K."/>
            <person name="Ando Y."/>
            <person name="Baba S."/>
            <person name="Ohji S."/>
            <person name="Hamada M."/>
            <person name="Tamura T."/>
            <person name="Yamazoe A."/>
            <person name="Yamazaki S."/>
            <person name="Fujita N."/>
        </authorList>
    </citation>
    <scope>NUCLEOTIDE SEQUENCE [LARGE SCALE GENOMIC DNA]</scope>
    <source>
        <strain evidence="3 4">NBRC 108250</strain>
    </source>
</reference>
<dbReference type="Gene3D" id="2.60.60.30">
    <property type="entry name" value="sav2460 like domains"/>
    <property type="match status" value="2"/>
</dbReference>
<dbReference type="CDD" id="cd06974">
    <property type="entry name" value="TerD_like"/>
    <property type="match status" value="2"/>
</dbReference>
<dbReference type="InterPro" id="IPR051324">
    <property type="entry name" value="Stress/Tellurium_Resist"/>
</dbReference>
<comment type="caution">
    <text evidence="3">The sequence shown here is derived from an EMBL/GenBank/DDBJ whole genome shotgun (WGS) entry which is preliminary data.</text>
</comment>
<dbReference type="OrthoDB" id="56224at2"/>
<feature type="compositionally biased region" description="Pro residues" evidence="1">
    <location>
        <begin position="166"/>
        <end position="202"/>
    </location>
</feature>
<gene>
    <name evidence="3" type="ORF">GM1_017_00410</name>
</gene>
<dbReference type="PANTHER" id="PTHR32097:SF17">
    <property type="entry name" value="CAMP-BINDING PROTEIN 1-RELATED"/>
    <property type="match status" value="1"/>
</dbReference>
<dbReference type="RefSeq" id="WP_008379365.1">
    <property type="nucleotide sequence ID" value="NZ_BAOP01000017.1"/>
</dbReference>
<dbReference type="Proteomes" id="UP000035009">
    <property type="component" value="Unassembled WGS sequence"/>
</dbReference>
<dbReference type="eggNOG" id="COG2310">
    <property type="taxonomic scope" value="Bacteria"/>
</dbReference>
<dbReference type="InterPro" id="IPR003325">
    <property type="entry name" value="TerD"/>
</dbReference>
<evidence type="ECO:0000313" key="4">
    <source>
        <dbReference type="Proteomes" id="UP000035009"/>
    </source>
</evidence>
<keyword evidence="4" id="KW-1185">Reference proteome</keyword>
<dbReference type="STRING" id="410332.SAMN04488550_0256"/>
<evidence type="ECO:0000259" key="2">
    <source>
        <dbReference type="Pfam" id="PF02342"/>
    </source>
</evidence>
<evidence type="ECO:0000313" key="3">
    <source>
        <dbReference type="EMBL" id="GAC80383.1"/>
    </source>
</evidence>
<organism evidence="3 4">
    <name type="scientific">Gordonia malaquae NBRC 108250</name>
    <dbReference type="NCBI Taxonomy" id="1223542"/>
    <lineage>
        <taxon>Bacteria</taxon>
        <taxon>Bacillati</taxon>
        <taxon>Actinomycetota</taxon>
        <taxon>Actinomycetes</taxon>
        <taxon>Mycobacteriales</taxon>
        <taxon>Gordoniaceae</taxon>
        <taxon>Gordonia</taxon>
    </lineage>
</organism>
<feature type="domain" description="TerD" evidence="2">
    <location>
        <begin position="245"/>
        <end position="423"/>
    </location>
</feature>
<dbReference type="EMBL" id="BAOP01000017">
    <property type="protein sequence ID" value="GAC80383.1"/>
    <property type="molecule type" value="Genomic_DNA"/>
</dbReference>
<dbReference type="Pfam" id="PF02342">
    <property type="entry name" value="TerD"/>
    <property type="match status" value="2"/>
</dbReference>
<dbReference type="PANTHER" id="PTHR32097">
    <property type="entry name" value="CAMP-BINDING PROTEIN 1-RELATED"/>
    <property type="match status" value="1"/>
</dbReference>
<dbReference type="AlphaFoldDB" id="M3VBJ7"/>
<feature type="region of interest" description="Disordered" evidence="1">
    <location>
        <begin position="161"/>
        <end position="244"/>
    </location>
</feature>
<feature type="domain" description="TerD" evidence="2">
    <location>
        <begin position="3"/>
        <end position="155"/>
    </location>
</feature>
<proteinExistence type="predicted"/>
<name>M3VBJ7_GORML</name>
<protein>
    <recommendedName>
        <fullName evidence="2">TerD domain-containing protein</fullName>
    </recommendedName>
</protein>
<evidence type="ECO:0000256" key="1">
    <source>
        <dbReference type="SAM" id="MobiDB-lite"/>
    </source>
</evidence>
<sequence>MSSLTKGQNAALPTGDVVVSVDVAAAADLSALLVTEAGKVRNDADFVFFNQPAGPGVQLRDGRLHISTAGIPSDIAAIRAVITLDDTTRSFGQFAPPVTRVFDAAGAPLFDYVVDGLTAESVVIAAEVYQRNGQWKVRAVGQGYAGGFADLVRDHGVAVDDAPAQAAPPSPPVTAAPPAYNPPPQQNYTPPPAPPSYAPPAPQQNHAPVAPAYGTPAQPQYGAPAQPPAPPQGQAPISLSKDRPVSLVKGQKVSLKKDGGVPLTQVWMGLGWDPVQTGKRGFFGGGGGGGDIDLDASVLLFSQGNCVESVYFGNLRSKNQSIVHSGDNLTGEGAGDDEVISVDLSAIPPHVDRLAFIVTSYRGQTFAEVQNAYCRLIDQMTNAELARYTLAGGMPFTGVCMAVMSRINGEWQLRAVGEGFNAKTANKAIPHVMPYLA</sequence>